<keyword evidence="9 10" id="KW-0472">Membrane</keyword>
<sequence length="367" mass="37658">MSRTRLVLMPALAGEPAPWLIVDAAGTVLERGLLSLESPAVGPALRTVAVVPGADVLIRWLDLPPGNVAQQRAAALWALKDDLAATPERVRLSLGRAVAGEPRLAAVVSDPLVQAWTDYLTSLGLRADALVPDCLTVPEPVDPAVLAAVGFGPSLALRGHRFAASVEPDLAELIAGDRTIVAVEDGAQVERMLIQAALNPPIDLLSSGGRATGEGLRPWRRAMALAAAVVIAPLVITLALAARDDLAAREDRRASEAAARRAFPDMAPGVDPVAEAERRLATAAPPGGVAVAAAVLFAALEGVEGAELDSLNADPAGGVRATVSYPAYQDLEAMQTAVAAAGLMLTDTSTIDDNGRVVSDVVIGAGA</sequence>
<keyword evidence="7" id="KW-0653">Protein transport</keyword>
<feature type="transmembrane region" description="Helical" evidence="10">
    <location>
        <begin position="222"/>
        <end position="242"/>
    </location>
</feature>
<protein>
    <recommendedName>
        <fullName evidence="15">General secretion pathway protein L</fullName>
    </recommendedName>
</protein>
<evidence type="ECO:0000256" key="9">
    <source>
        <dbReference type="ARBA" id="ARBA00023136"/>
    </source>
</evidence>
<dbReference type="Pfam" id="PF12693">
    <property type="entry name" value="GspL_C"/>
    <property type="match status" value="1"/>
</dbReference>
<accession>A0ABX7BQB3</accession>
<evidence type="ECO:0000259" key="12">
    <source>
        <dbReference type="Pfam" id="PF12693"/>
    </source>
</evidence>
<evidence type="ECO:0000256" key="10">
    <source>
        <dbReference type="SAM" id="Phobius"/>
    </source>
</evidence>
<keyword evidence="3" id="KW-0813">Transport</keyword>
<dbReference type="RefSeq" id="WP_201104149.1">
    <property type="nucleotide sequence ID" value="NZ_CP067977.1"/>
</dbReference>
<organism evidence="13 14">
    <name type="scientific">Brevundimonas vitisensis</name>
    <dbReference type="NCBI Taxonomy" id="2800818"/>
    <lineage>
        <taxon>Bacteria</taxon>
        <taxon>Pseudomonadati</taxon>
        <taxon>Pseudomonadota</taxon>
        <taxon>Alphaproteobacteria</taxon>
        <taxon>Caulobacterales</taxon>
        <taxon>Caulobacteraceae</taxon>
        <taxon>Brevundimonas</taxon>
    </lineage>
</organism>
<evidence type="ECO:0000259" key="11">
    <source>
        <dbReference type="Pfam" id="PF05134"/>
    </source>
</evidence>
<proteinExistence type="inferred from homology"/>
<dbReference type="InterPro" id="IPR043129">
    <property type="entry name" value="ATPase_NBD"/>
</dbReference>
<evidence type="ECO:0000256" key="6">
    <source>
        <dbReference type="ARBA" id="ARBA00022692"/>
    </source>
</evidence>
<evidence type="ECO:0000256" key="5">
    <source>
        <dbReference type="ARBA" id="ARBA00022519"/>
    </source>
</evidence>
<evidence type="ECO:0000256" key="3">
    <source>
        <dbReference type="ARBA" id="ARBA00022448"/>
    </source>
</evidence>
<feature type="domain" description="GspL periplasmic" evidence="12">
    <location>
        <begin position="215"/>
        <end position="364"/>
    </location>
</feature>
<dbReference type="InterPro" id="IPR007812">
    <property type="entry name" value="T2SS_protein-GspL"/>
</dbReference>
<evidence type="ECO:0000256" key="7">
    <source>
        <dbReference type="ARBA" id="ARBA00022927"/>
    </source>
</evidence>
<keyword evidence="6 10" id="KW-0812">Transmembrane</keyword>
<feature type="domain" description="GspL cytoplasmic actin-ATPase-like" evidence="11">
    <location>
        <begin position="48"/>
        <end position="179"/>
    </location>
</feature>
<reference evidence="13 14" key="1">
    <citation type="submission" date="2021-01" db="EMBL/GenBank/DDBJ databases">
        <title>Brevundimonas vitis sp. nov., an bacterium isolated from grape (Vitis vinifera).</title>
        <authorList>
            <person name="Jiang L."/>
            <person name="Lee J."/>
        </authorList>
    </citation>
    <scope>NUCLEOTIDE SEQUENCE [LARGE SCALE GENOMIC DNA]</scope>
    <source>
        <strain evidence="13 14">GRTSA-9</strain>
    </source>
</reference>
<keyword evidence="8 10" id="KW-1133">Transmembrane helix</keyword>
<dbReference type="Pfam" id="PF05134">
    <property type="entry name" value="T2SSL"/>
    <property type="match status" value="1"/>
</dbReference>
<comment type="subcellular location">
    <subcellularLocation>
        <location evidence="1">Cell inner membrane</location>
        <topology evidence="1">Single-pass membrane protein</topology>
    </subcellularLocation>
</comment>
<keyword evidence="4" id="KW-1003">Cell membrane</keyword>
<dbReference type="NCBIfam" id="TIGR01709">
    <property type="entry name" value="typeII_sec_gspL"/>
    <property type="match status" value="1"/>
</dbReference>
<evidence type="ECO:0000256" key="4">
    <source>
        <dbReference type="ARBA" id="ARBA00022475"/>
    </source>
</evidence>
<dbReference type="SUPFAM" id="SSF53067">
    <property type="entry name" value="Actin-like ATPase domain"/>
    <property type="match status" value="1"/>
</dbReference>
<dbReference type="Gene3D" id="3.30.420.380">
    <property type="match status" value="1"/>
</dbReference>
<comment type="similarity">
    <text evidence="2">Belongs to the GSP L family.</text>
</comment>
<dbReference type="Proteomes" id="UP000595448">
    <property type="component" value="Chromosome"/>
</dbReference>
<evidence type="ECO:0000313" key="14">
    <source>
        <dbReference type="Proteomes" id="UP000595448"/>
    </source>
</evidence>
<gene>
    <name evidence="13" type="ORF">JIP62_06660</name>
</gene>
<dbReference type="InterPro" id="IPR025691">
    <property type="entry name" value="GspL_pp_dom"/>
</dbReference>
<keyword evidence="5" id="KW-0997">Cell inner membrane</keyword>
<dbReference type="EMBL" id="CP067977">
    <property type="protein sequence ID" value="QQQ19760.1"/>
    <property type="molecule type" value="Genomic_DNA"/>
</dbReference>
<evidence type="ECO:0000256" key="1">
    <source>
        <dbReference type="ARBA" id="ARBA00004377"/>
    </source>
</evidence>
<name>A0ABX7BQB3_9CAUL</name>
<evidence type="ECO:0000256" key="8">
    <source>
        <dbReference type="ARBA" id="ARBA00022989"/>
    </source>
</evidence>
<evidence type="ECO:0000256" key="2">
    <source>
        <dbReference type="ARBA" id="ARBA00005318"/>
    </source>
</evidence>
<evidence type="ECO:0000313" key="13">
    <source>
        <dbReference type="EMBL" id="QQQ19760.1"/>
    </source>
</evidence>
<evidence type="ECO:0008006" key="15">
    <source>
        <dbReference type="Google" id="ProtNLM"/>
    </source>
</evidence>
<dbReference type="InterPro" id="IPR024230">
    <property type="entry name" value="GspL_cyto_dom"/>
</dbReference>
<keyword evidence="14" id="KW-1185">Reference proteome</keyword>